<dbReference type="AlphaFoldDB" id="A0A014ML12"/>
<name>A0A014ML12_9BURK</name>
<gene>
    <name evidence="1" type="ORF">AX13_09855</name>
</gene>
<dbReference type="Proteomes" id="UP000020766">
    <property type="component" value="Unassembled WGS sequence"/>
</dbReference>
<proteinExistence type="predicted"/>
<evidence type="ECO:0000313" key="1">
    <source>
        <dbReference type="EMBL" id="EXU78784.1"/>
    </source>
</evidence>
<dbReference type="EMBL" id="JBOK01000027">
    <property type="protein sequence ID" value="EXU78784.1"/>
    <property type="molecule type" value="Genomic_DNA"/>
</dbReference>
<keyword evidence="2" id="KW-1185">Reference proteome</keyword>
<dbReference type="RefSeq" id="WP_043387053.1">
    <property type="nucleotide sequence ID" value="NZ_JBOK01000027.1"/>
</dbReference>
<accession>A0A014ML12</accession>
<protein>
    <submittedName>
        <fullName evidence="1">Uncharacterized protein</fullName>
    </submittedName>
</protein>
<evidence type="ECO:0000313" key="2">
    <source>
        <dbReference type="Proteomes" id="UP000020766"/>
    </source>
</evidence>
<reference evidence="1 2" key="1">
    <citation type="submission" date="2014-01" db="EMBL/GenBank/DDBJ databases">
        <title>Interspecies Systems Biology Uncovers Metabolites Affecting C. elegans Gene Expression and Life History Traits.</title>
        <authorList>
            <person name="Watson E."/>
            <person name="Macneil L.T."/>
            <person name="Ritter A.D."/>
            <person name="Yilmaz L.S."/>
            <person name="Rosebrock A.P."/>
            <person name="Caudy A.A."/>
            <person name="Walhout A.J."/>
        </authorList>
    </citation>
    <scope>NUCLEOTIDE SEQUENCE [LARGE SCALE GENOMIC DNA]</scope>
    <source>
        <strain evidence="1 2">DA1877</strain>
    </source>
</reference>
<organism evidence="1 2">
    <name type="scientific">Comamonas aquatica DA1877</name>
    <dbReference type="NCBI Taxonomy" id="1457173"/>
    <lineage>
        <taxon>Bacteria</taxon>
        <taxon>Pseudomonadati</taxon>
        <taxon>Pseudomonadota</taxon>
        <taxon>Betaproteobacteria</taxon>
        <taxon>Burkholderiales</taxon>
        <taxon>Comamonadaceae</taxon>
        <taxon>Comamonas</taxon>
    </lineage>
</organism>
<comment type="caution">
    <text evidence="1">The sequence shown here is derived from an EMBL/GenBank/DDBJ whole genome shotgun (WGS) entry which is preliminary data.</text>
</comment>
<sequence length="105" mass="12094">MTISFTEKSKLPYSLLLDPWTMRAAAYTNTHQLVAELASEKLVQFALANTSREVAFERKLHQPDSGWRQLPAWATEDVLDRMKIVWIKRPDGEAPDAEWLAIPKR</sequence>